<name>D4ZK99_SHEVD</name>
<accession>D4ZK99</accession>
<reference evidence="2" key="1">
    <citation type="journal article" date="2010" name="Mol. Biosyst.">
        <title>Complete genome sequence and comparative analysis of Shewanella violacea, a psychrophilic and piezophilic bacterium from deep sea floor sediments.</title>
        <authorList>
            <person name="Aono E."/>
            <person name="Baba T."/>
            <person name="Ara T."/>
            <person name="Nishi T."/>
            <person name="Nakamichi T."/>
            <person name="Inamoto E."/>
            <person name="Toyonaga H."/>
            <person name="Hasegawa M."/>
            <person name="Takai Y."/>
            <person name="Okumura Y."/>
            <person name="Baba M."/>
            <person name="Tomita M."/>
            <person name="Kato C."/>
            <person name="Oshima T."/>
            <person name="Nakasone K."/>
            <person name="Mori H."/>
        </authorList>
    </citation>
    <scope>NUCLEOTIDE SEQUENCE [LARGE SCALE GENOMIC DNA]</scope>
    <source>
        <strain evidence="2">JCM 10179 / CIP 106290 / LMG 19151 / DSS12</strain>
    </source>
</reference>
<dbReference type="KEGG" id="svo:SVI_2127"/>
<gene>
    <name evidence="1" type="ordered locus">SVI_2127</name>
</gene>
<proteinExistence type="predicted"/>
<dbReference type="Proteomes" id="UP000002350">
    <property type="component" value="Chromosome"/>
</dbReference>
<organism evidence="1 2">
    <name type="scientific">Shewanella violacea (strain JCM 10179 / CIP 106290 / LMG 19151 / DSS12)</name>
    <dbReference type="NCBI Taxonomy" id="637905"/>
    <lineage>
        <taxon>Bacteria</taxon>
        <taxon>Pseudomonadati</taxon>
        <taxon>Pseudomonadota</taxon>
        <taxon>Gammaproteobacteria</taxon>
        <taxon>Alteromonadales</taxon>
        <taxon>Shewanellaceae</taxon>
        <taxon>Shewanella</taxon>
    </lineage>
</organism>
<sequence>MTHRDMGNVLVISAISLTHGGQITSSIRLSLI</sequence>
<dbReference type="HOGENOM" id="CLU_3391324_0_0_6"/>
<evidence type="ECO:0000313" key="2">
    <source>
        <dbReference type="Proteomes" id="UP000002350"/>
    </source>
</evidence>
<dbReference type="EMBL" id="AP011177">
    <property type="protein sequence ID" value="BAJ02098.1"/>
    <property type="molecule type" value="Genomic_DNA"/>
</dbReference>
<keyword evidence="2" id="KW-1185">Reference proteome</keyword>
<evidence type="ECO:0000313" key="1">
    <source>
        <dbReference type="EMBL" id="BAJ02098.1"/>
    </source>
</evidence>
<dbReference type="AlphaFoldDB" id="D4ZK99"/>
<protein>
    <submittedName>
        <fullName evidence="1">Uncharacterized protein</fullName>
    </submittedName>
</protein>